<proteinExistence type="predicted"/>
<evidence type="ECO:0000256" key="1">
    <source>
        <dbReference type="SAM" id="MobiDB-lite"/>
    </source>
</evidence>
<dbReference type="AlphaFoldDB" id="A0A4C1URE7"/>
<evidence type="ECO:0000313" key="2">
    <source>
        <dbReference type="EMBL" id="GBP29053.1"/>
    </source>
</evidence>
<accession>A0A4C1URE7</accession>
<keyword evidence="3" id="KW-1185">Reference proteome</keyword>
<gene>
    <name evidence="2" type="ORF">EVAR_10869_1</name>
</gene>
<sequence>MRGRNNESVIEIESNVKPNVQEGSGHASEYQEEGSLMKVCNRNNNEKPNERAESAKDRSAEALQREHTLANTLPTGALTNYDLYALKRDVVDFETGDPRRNASTSADAVLKACFRRVRKTNADAIRCESSRRVAREAQLRSAGAATAACKQSAGGGPAPPPPPKSLWICLRHSNTTHVTYRGLPSRAHDHRKAPTP</sequence>
<reference evidence="2 3" key="1">
    <citation type="journal article" date="2019" name="Commun. Biol.">
        <title>The bagworm genome reveals a unique fibroin gene that provides high tensile strength.</title>
        <authorList>
            <person name="Kono N."/>
            <person name="Nakamura H."/>
            <person name="Ohtoshi R."/>
            <person name="Tomita M."/>
            <person name="Numata K."/>
            <person name="Arakawa K."/>
        </authorList>
    </citation>
    <scope>NUCLEOTIDE SEQUENCE [LARGE SCALE GENOMIC DNA]</scope>
</reference>
<feature type="compositionally biased region" description="Basic and acidic residues" evidence="1">
    <location>
        <begin position="44"/>
        <end position="68"/>
    </location>
</feature>
<feature type="region of interest" description="Disordered" evidence="1">
    <location>
        <begin position="140"/>
        <end position="168"/>
    </location>
</feature>
<dbReference type="Proteomes" id="UP000299102">
    <property type="component" value="Unassembled WGS sequence"/>
</dbReference>
<comment type="caution">
    <text evidence="2">The sequence shown here is derived from an EMBL/GenBank/DDBJ whole genome shotgun (WGS) entry which is preliminary data.</text>
</comment>
<feature type="region of interest" description="Disordered" evidence="1">
    <location>
        <begin position="1"/>
        <end position="71"/>
    </location>
</feature>
<dbReference type="EMBL" id="BGZK01000215">
    <property type="protein sequence ID" value="GBP29053.1"/>
    <property type="molecule type" value="Genomic_DNA"/>
</dbReference>
<name>A0A4C1URE7_EUMVA</name>
<protein>
    <submittedName>
        <fullName evidence="2">Uncharacterized protein</fullName>
    </submittedName>
</protein>
<evidence type="ECO:0000313" key="3">
    <source>
        <dbReference type="Proteomes" id="UP000299102"/>
    </source>
</evidence>
<organism evidence="2 3">
    <name type="scientific">Eumeta variegata</name>
    <name type="common">Bagworm moth</name>
    <name type="synonym">Eumeta japonica</name>
    <dbReference type="NCBI Taxonomy" id="151549"/>
    <lineage>
        <taxon>Eukaryota</taxon>
        <taxon>Metazoa</taxon>
        <taxon>Ecdysozoa</taxon>
        <taxon>Arthropoda</taxon>
        <taxon>Hexapoda</taxon>
        <taxon>Insecta</taxon>
        <taxon>Pterygota</taxon>
        <taxon>Neoptera</taxon>
        <taxon>Endopterygota</taxon>
        <taxon>Lepidoptera</taxon>
        <taxon>Glossata</taxon>
        <taxon>Ditrysia</taxon>
        <taxon>Tineoidea</taxon>
        <taxon>Psychidae</taxon>
        <taxon>Oiketicinae</taxon>
        <taxon>Eumeta</taxon>
    </lineage>
</organism>